<evidence type="ECO:0000256" key="1">
    <source>
        <dbReference type="ARBA" id="ARBA00023029"/>
    </source>
</evidence>
<dbReference type="GO" id="GO:0003917">
    <property type="term" value="F:DNA topoisomerase type I (single strand cut, ATP-independent) activity"/>
    <property type="evidence" value="ECO:0007669"/>
    <property type="project" value="UniProtKB-EC"/>
</dbReference>
<dbReference type="Gene3D" id="2.70.20.10">
    <property type="entry name" value="Topoisomerase I, domain 3"/>
    <property type="match status" value="1"/>
</dbReference>
<dbReference type="PROSITE" id="PS52039">
    <property type="entry name" value="TOPO_IA_2"/>
    <property type="match status" value="1"/>
</dbReference>
<dbReference type="Proteomes" id="UP001608902">
    <property type="component" value="Unassembled WGS sequence"/>
</dbReference>
<organism evidence="6 7">
    <name type="scientific">Gnathostoma spinigerum</name>
    <dbReference type="NCBI Taxonomy" id="75299"/>
    <lineage>
        <taxon>Eukaryota</taxon>
        <taxon>Metazoa</taxon>
        <taxon>Ecdysozoa</taxon>
        <taxon>Nematoda</taxon>
        <taxon>Chromadorea</taxon>
        <taxon>Rhabditida</taxon>
        <taxon>Spirurina</taxon>
        <taxon>Gnathostomatomorpha</taxon>
        <taxon>Gnathostomatoidea</taxon>
        <taxon>Gnathostomatidae</taxon>
        <taxon>Gnathostoma</taxon>
    </lineage>
</organism>
<dbReference type="SUPFAM" id="SSF56712">
    <property type="entry name" value="Prokaryotic type I DNA topoisomerase"/>
    <property type="match status" value="1"/>
</dbReference>
<dbReference type="Pfam" id="PF01131">
    <property type="entry name" value="Topoisom_bac"/>
    <property type="match status" value="1"/>
</dbReference>
<dbReference type="SMART" id="SM00437">
    <property type="entry name" value="TOP1Ac"/>
    <property type="match status" value="1"/>
</dbReference>
<feature type="domain" description="Topo IA-type catalytic" evidence="5">
    <location>
        <begin position="1"/>
        <end position="211"/>
    </location>
</feature>
<keyword evidence="3 4" id="KW-0413">Isomerase</keyword>
<dbReference type="PANTHER" id="PTHR11390:SF21">
    <property type="entry name" value="DNA TOPOISOMERASE 3-ALPHA"/>
    <property type="match status" value="1"/>
</dbReference>
<evidence type="ECO:0000259" key="5">
    <source>
        <dbReference type="PROSITE" id="PS52039"/>
    </source>
</evidence>
<evidence type="ECO:0000313" key="6">
    <source>
        <dbReference type="EMBL" id="MFH4984949.1"/>
    </source>
</evidence>
<accession>A0ABD6F3S2</accession>
<dbReference type="Gene3D" id="1.10.460.10">
    <property type="entry name" value="Topoisomerase I, domain 2"/>
    <property type="match status" value="1"/>
</dbReference>
<protein>
    <recommendedName>
        <fullName evidence="4">DNA topoisomerase</fullName>
        <ecNumber evidence="4">5.6.2.1</ecNumber>
    </recommendedName>
</protein>
<keyword evidence="2 4" id="KW-0238">DNA-binding</keyword>
<dbReference type="GO" id="GO:0003677">
    <property type="term" value="F:DNA binding"/>
    <property type="evidence" value="ECO:0007669"/>
    <property type="project" value="UniProtKB-KW"/>
</dbReference>
<evidence type="ECO:0000313" key="7">
    <source>
        <dbReference type="Proteomes" id="UP001608902"/>
    </source>
</evidence>
<gene>
    <name evidence="6" type="ORF">AB6A40_011658</name>
</gene>
<evidence type="ECO:0000256" key="3">
    <source>
        <dbReference type="ARBA" id="ARBA00023235"/>
    </source>
</evidence>
<dbReference type="InterPro" id="IPR003602">
    <property type="entry name" value="Topo_IA_DNA-bd_dom"/>
</dbReference>
<comment type="function">
    <text evidence="4">Introduces a single-strand break via transesterification at a target site in duplex DNA. Releases the supercoiling and torsional tension of DNA introduced during the DNA replication and transcription by transiently cleaving and rejoining one strand of the DNA duplex. The scissile phosphodiester is attacked by the catalytic tyrosine of the enzyme, resulting in the formation of a DNA-(5'-phosphotyrosyl)-enzyme intermediate and the expulsion of a 3'-OH DNA strand.</text>
</comment>
<keyword evidence="7" id="KW-1185">Reference proteome</keyword>
<dbReference type="InterPro" id="IPR023405">
    <property type="entry name" value="Topo_IA_core_domain"/>
</dbReference>
<dbReference type="InterPro" id="IPR013824">
    <property type="entry name" value="Topo_IA_cen_sub1"/>
</dbReference>
<dbReference type="EMBL" id="JBGFUD010024299">
    <property type="protein sequence ID" value="MFH4984949.1"/>
    <property type="molecule type" value="Genomic_DNA"/>
</dbReference>
<dbReference type="Gene3D" id="1.10.290.10">
    <property type="entry name" value="Topoisomerase I, domain 4"/>
    <property type="match status" value="1"/>
</dbReference>
<dbReference type="InterPro" id="IPR013497">
    <property type="entry name" value="Topo_IA_cen"/>
</dbReference>
<dbReference type="EC" id="5.6.2.1" evidence="4"/>
<keyword evidence="1 4" id="KW-0799">Topoisomerase</keyword>
<dbReference type="InterPro" id="IPR013826">
    <property type="entry name" value="Topo_IA_cen_sub3"/>
</dbReference>
<evidence type="ECO:0000256" key="2">
    <source>
        <dbReference type="ARBA" id="ARBA00023125"/>
    </source>
</evidence>
<proteinExistence type="inferred from homology"/>
<comment type="caution">
    <text evidence="6">The sequence shown here is derived from an EMBL/GenBank/DDBJ whole genome shotgun (WGS) entry which is preliminary data.</text>
</comment>
<reference evidence="6 7" key="1">
    <citation type="submission" date="2024-08" db="EMBL/GenBank/DDBJ databases">
        <title>Gnathostoma spinigerum genome.</title>
        <authorList>
            <person name="Gonzalez-Bertolin B."/>
            <person name="Monzon S."/>
            <person name="Zaballos A."/>
            <person name="Jimenez P."/>
            <person name="Dekumyoy P."/>
            <person name="Varona S."/>
            <person name="Cuesta I."/>
            <person name="Sumanam S."/>
            <person name="Adisakwattana P."/>
            <person name="Gasser R.B."/>
            <person name="Hernandez-Gonzalez A."/>
            <person name="Young N.D."/>
            <person name="Perteguer M.J."/>
        </authorList>
    </citation>
    <scope>NUCLEOTIDE SEQUENCE [LARGE SCALE GENOMIC DNA]</scope>
    <source>
        <strain evidence="6">AL3</strain>
        <tissue evidence="6">Liver</tissue>
    </source>
</reference>
<comment type="similarity">
    <text evidence="4">Belongs to the type IA topoisomerase family.</text>
</comment>
<dbReference type="InterPro" id="IPR013825">
    <property type="entry name" value="Topo_IA_cen_sub2"/>
</dbReference>
<name>A0ABD6F3S2_9BILA</name>
<dbReference type="InterPro" id="IPR000380">
    <property type="entry name" value="Topo_IA"/>
</dbReference>
<sequence>KSDEAHPPIHPLKFATSGTLQGLDWSVYELIVRHFLACLSSDAKGHETKAQLKVGNETFTAVGLIIEDFGYLRVYPYDKWSDKILPTYYEGEIIRDYVIGMDEGKTQPPSLLTEADLIALMEKHGIGTDATHAEHIEKIKTRQYTALNSENRFVPGYLGLALVDGYDRMGYAMSKPHMRADLESNLKLICEGRRYEDLAFLLIRNPHFMLKLIDLRLLN</sequence>
<dbReference type="PRINTS" id="PR00417">
    <property type="entry name" value="PRTPISMRASEI"/>
</dbReference>
<dbReference type="PANTHER" id="PTHR11390">
    <property type="entry name" value="PROKARYOTIC DNA TOPOISOMERASE"/>
    <property type="match status" value="1"/>
</dbReference>
<feature type="non-terminal residue" evidence="6">
    <location>
        <position position="1"/>
    </location>
</feature>
<evidence type="ECO:0000256" key="4">
    <source>
        <dbReference type="RuleBase" id="RU362092"/>
    </source>
</evidence>
<dbReference type="AlphaFoldDB" id="A0ABD6F3S2"/>
<comment type="catalytic activity">
    <reaction evidence="4">
        <text>ATP-independent breakage of single-stranded DNA, followed by passage and rejoining.</text>
        <dbReference type="EC" id="5.6.2.1"/>
    </reaction>
</comment>